<dbReference type="InterPro" id="IPR038430">
    <property type="entry name" value="NDAH_ubi_oxred_su3_sf"/>
</dbReference>
<evidence type="ECO:0000256" key="1">
    <source>
        <dbReference type="SAM" id="Phobius"/>
    </source>
</evidence>
<gene>
    <name evidence="2" type="ORF">Lalb_Chr01g0022731</name>
</gene>
<sequence length="60" mass="6985">MIFFWSFIIISSLILILEFLNYGILVPISKGLEKLLSCESEIEPMGDSCLQFRIQYYTFA</sequence>
<organism evidence="2 3">
    <name type="scientific">Lupinus albus</name>
    <name type="common">White lupine</name>
    <name type="synonym">Lupinus termis</name>
    <dbReference type="NCBI Taxonomy" id="3870"/>
    <lineage>
        <taxon>Eukaryota</taxon>
        <taxon>Viridiplantae</taxon>
        <taxon>Streptophyta</taxon>
        <taxon>Embryophyta</taxon>
        <taxon>Tracheophyta</taxon>
        <taxon>Spermatophyta</taxon>
        <taxon>Magnoliopsida</taxon>
        <taxon>eudicotyledons</taxon>
        <taxon>Gunneridae</taxon>
        <taxon>Pentapetalae</taxon>
        <taxon>rosids</taxon>
        <taxon>fabids</taxon>
        <taxon>Fabales</taxon>
        <taxon>Fabaceae</taxon>
        <taxon>Papilionoideae</taxon>
        <taxon>50 kb inversion clade</taxon>
        <taxon>genistoids sensu lato</taxon>
        <taxon>core genistoids</taxon>
        <taxon>Genisteae</taxon>
        <taxon>Lupinus</taxon>
    </lineage>
</organism>
<keyword evidence="3" id="KW-1185">Reference proteome</keyword>
<dbReference type="EMBL" id="WOCE01000001">
    <property type="protein sequence ID" value="KAE9622198.1"/>
    <property type="molecule type" value="Genomic_DNA"/>
</dbReference>
<dbReference type="AlphaFoldDB" id="A0A6A4R5L9"/>
<keyword evidence="1" id="KW-0812">Transmembrane</keyword>
<dbReference type="Proteomes" id="UP000447434">
    <property type="component" value="Chromosome 1"/>
</dbReference>
<reference evidence="3" key="1">
    <citation type="journal article" date="2020" name="Nat. Commun.">
        <title>Genome sequence of the cluster root forming white lupin.</title>
        <authorList>
            <person name="Hufnagel B."/>
            <person name="Marques A."/>
            <person name="Soriano A."/>
            <person name="Marques L."/>
            <person name="Divol F."/>
            <person name="Doumas P."/>
            <person name="Sallet E."/>
            <person name="Mancinotti D."/>
            <person name="Carrere S."/>
            <person name="Marande W."/>
            <person name="Arribat S."/>
            <person name="Keller J."/>
            <person name="Huneau C."/>
            <person name="Blein T."/>
            <person name="Aime D."/>
            <person name="Laguerre M."/>
            <person name="Taylor J."/>
            <person name="Schubert V."/>
            <person name="Nelson M."/>
            <person name="Geu-Flores F."/>
            <person name="Crespi M."/>
            <person name="Gallardo-Guerrero K."/>
            <person name="Delaux P.-M."/>
            <person name="Salse J."/>
            <person name="Berges H."/>
            <person name="Guyot R."/>
            <person name="Gouzy J."/>
            <person name="Peret B."/>
        </authorList>
    </citation>
    <scope>NUCLEOTIDE SEQUENCE [LARGE SCALE GENOMIC DNA]</scope>
    <source>
        <strain evidence="3">cv. Amiga</strain>
    </source>
</reference>
<keyword evidence="2" id="KW-0830">Ubiquinone</keyword>
<accession>A0A6A4R5L9</accession>
<feature type="transmembrane region" description="Helical" evidence="1">
    <location>
        <begin position="6"/>
        <end position="25"/>
    </location>
</feature>
<evidence type="ECO:0000313" key="3">
    <source>
        <dbReference type="Proteomes" id="UP000447434"/>
    </source>
</evidence>
<keyword evidence="1" id="KW-1133">Transmembrane helix</keyword>
<keyword evidence="1" id="KW-0472">Membrane</keyword>
<protein>
    <submittedName>
        <fullName evidence="2">Putative NADH:ubiquinone/plastoquinone oxidoreductase, chain 3</fullName>
    </submittedName>
</protein>
<proteinExistence type="predicted"/>
<dbReference type="Gene3D" id="1.20.58.1610">
    <property type="entry name" value="NADH:ubiquinone/plastoquinone oxidoreductase, chain 3"/>
    <property type="match status" value="1"/>
</dbReference>
<name>A0A6A4R5L9_LUPAL</name>
<evidence type="ECO:0000313" key="2">
    <source>
        <dbReference type="EMBL" id="KAE9622198.1"/>
    </source>
</evidence>
<comment type="caution">
    <text evidence="2">The sequence shown here is derived from an EMBL/GenBank/DDBJ whole genome shotgun (WGS) entry which is preliminary data.</text>
</comment>